<reference evidence="2 3" key="1">
    <citation type="submission" date="2018-12" db="EMBL/GenBank/DDBJ databases">
        <title>Draft genome sequence of Xylaria grammica IHI A82.</title>
        <authorList>
            <person name="Buettner E."/>
            <person name="Kellner H."/>
        </authorList>
    </citation>
    <scope>NUCLEOTIDE SEQUENCE [LARGE SCALE GENOMIC DNA]</scope>
    <source>
        <strain evidence="2 3">IHI A82</strain>
    </source>
</reference>
<accession>A0A439CLM1</accession>
<dbReference type="EMBL" id="RYZI01001049">
    <property type="protein sequence ID" value="RWA02980.1"/>
    <property type="molecule type" value="Genomic_DNA"/>
</dbReference>
<dbReference type="InterPro" id="IPR016181">
    <property type="entry name" value="Acyl_CoA_acyltransferase"/>
</dbReference>
<feature type="non-terminal residue" evidence="2">
    <location>
        <position position="1"/>
    </location>
</feature>
<dbReference type="SUPFAM" id="SSF55729">
    <property type="entry name" value="Acyl-CoA N-acyltransferases (Nat)"/>
    <property type="match status" value="1"/>
</dbReference>
<dbReference type="Proteomes" id="UP000286045">
    <property type="component" value="Unassembled WGS sequence"/>
</dbReference>
<evidence type="ECO:0000313" key="2">
    <source>
        <dbReference type="EMBL" id="RWA02980.1"/>
    </source>
</evidence>
<name>A0A439CLM1_9PEZI</name>
<organism evidence="2 3">
    <name type="scientific">Xylaria grammica</name>
    <dbReference type="NCBI Taxonomy" id="363999"/>
    <lineage>
        <taxon>Eukaryota</taxon>
        <taxon>Fungi</taxon>
        <taxon>Dikarya</taxon>
        <taxon>Ascomycota</taxon>
        <taxon>Pezizomycotina</taxon>
        <taxon>Sordariomycetes</taxon>
        <taxon>Xylariomycetidae</taxon>
        <taxon>Xylariales</taxon>
        <taxon>Xylariaceae</taxon>
        <taxon>Xylaria</taxon>
    </lineage>
</organism>
<proteinExistence type="predicted"/>
<protein>
    <submittedName>
        <fullName evidence="2">Uncharacterized protein</fullName>
    </submittedName>
</protein>
<dbReference type="Gene3D" id="3.40.630.30">
    <property type="match status" value="1"/>
</dbReference>
<evidence type="ECO:0000313" key="3">
    <source>
        <dbReference type="Proteomes" id="UP000286045"/>
    </source>
</evidence>
<sequence>REYARGASGAAADQRQQHPRLTRLVAKINAENAGSIRLFENLGFRRDGEPNYFNEATSLRSPPNGFLKAEEHKISGRVPFPHSPASPFTHLTRQFYPNPANPMPMFRNVEPASRNREI</sequence>
<evidence type="ECO:0000256" key="1">
    <source>
        <dbReference type="SAM" id="MobiDB-lite"/>
    </source>
</evidence>
<feature type="region of interest" description="Disordered" evidence="1">
    <location>
        <begin position="77"/>
        <end position="118"/>
    </location>
</feature>
<gene>
    <name evidence="2" type="ORF">EKO27_g12125</name>
</gene>
<dbReference type="AlphaFoldDB" id="A0A439CLM1"/>
<dbReference type="STRING" id="363999.A0A439CLM1"/>
<comment type="caution">
    <text evidence="2">The sequence shown here is derived from an EMBL/GenBank/DDBJ whole genome shotgun (WGS) entry which is preliminary data.</text>
</comment>
<keyword evidence="3" id="KW-1185">Reference proteome</keyword>